<sequence>MSADPARAASPNFLVLIADQLTPFALRPWGNRVVRTPNIDRLATSGAVFESAYCPSPLCAPSRFGLLSGLLPSRFGGFDNACEMPSEIPTVAHHLRSAGYRTILSGKMHFAGPNQLHGFEERLTTDIYPADFGWTPDWRDPDGRPEWYHNPSSVIQAGPAVRTNQLDFDDEVVFKARRKLFDLARGNDRRPFLLTVSMTHPHDPYVIAREYWDRHADADIDDPKLGANDIADDAHSARLRRACQFDITPLTREQIRRARRAYYGAISYVDDKIGELLSTLEATGAADNTVIVLLSDHGDMLGERGLWYKMHFFEPAIRVPMLFHAPARFAARRIGGAVSTLDLLPTLTDIAGAPLPAGIDGRSLLPALLGATPPAETFAEYLGEGAIAPMAMIRRDNFKFIHSPADPDLLFDLAADPLETRNLAGDAHFSALVAQFRAEAGSRWDFAELESAVLASQQRRRFVHAAESRGQRSAWDYQPPDDASRQYVRSHMELDAIEAMARFPAWQSGGN</sequence>
<evidence type="ECO:0000256" key="1">
    <source>
        <dbReference type="ARBA" id="ARBA00008779"/>
    </source>
</evidence>
<dbReference type="GO" id="GO:0046872">
    <property type="term" value="F:metal ion binding"/>
    <property type="evidence" value="ECO:0007669"/>
    <property type="project" value="UniProtKB-KW"/>
</dbReference>
<dbReference type="NCBIfam" id="TIGR03417">
    <property type="entry name" value="chol_sulfatase"/>
    <property type="match status" value="1"/>
</dbReference>
<comment type="similarity">
    <text evidence="1">Belongs to the sulfatase family.</text>
</comment>
<dbReference type="Pfam" id="PF12411">
    <property type="entry name" value="Choline_sulf_C"/>
    <property type="match status" value="1"/>
</dbReference>
<evidence type="ECO:0000259" key="4">
    <source>
        <dbReference type="Pfam" id="PF00884"/>
    </source>
</evidence>
<dbReference type="Gene3D" id="3.40.720.10">
    <property type="entry name" value="Alkaline Phosphatase, subunit A"/>
    <property type="match status" value="1"/>
</dbReference>
<dbReference type="InterPro" id="IPR000917">
    <property type="entry name" value="Sulfatase_N"/>
</dbReference>
<dbReference type="InterPro" id="IPR024607">
    <property type="entry name" value="Sulfatase_CS"/>
</dbReference>
<evidence type="ECO:0000256" key="2">
    <source>
        <dbReference type="ARBA" id="ARBA00022723"/>
    </source>
</evidence>
<dbReference type="EC" id="3.1.6.6" evidence="7"/>
<dbReference type="OrthoDB" id="9766107at2"/>
<dbReference type="Proteomes" id="UP000675920">
    <property type="component" value="Unplaced"/>
</dbReference>
<dbReference type="InterPro" id="IPR017850">
    <property type="entry name" value="Alkaline_phosphatase_core_sf"/>
</dbReference>
<protein>
    <submittedName>
        <fullName evidence="7">Choline-sulfatase</fullName>
        <ecNumber evidence="7">3.1.6.6</ecNumber>
    </submittedName>
</protein>
<keyword evidence="3" id="KW-0378">Hydrolase</keyword>
<dbReference type="PANTHER" id="PTHR45953">
    <property type="entry name" value="IDURONATE 2-SULFATASE"/>
    <property type="match status" value="1"/>
</dbReference>
<accession>A0A8B6X4D7</accession>
<evidence type="ECO:0000313" key="7">
    <source>
        <dbReference type="RefSeq" id="WP_028311840.1"/>
    </source>
</evidence>
<dbReference type="GO" id="GO:0005737">
    <property type="term" value="C:cytoplasm"/>
    <property type="evidence" value="ECO:0007669"/>
    <property type="project" value="TreeGrafter"/>
</dbReference>
<keyword evidence="6" id="KW-1185">Reference proteome</keyword>
<proteinExistence type="inferred from homology"/>
<dbReference type="Pfam" id="PF00884">
    <property type="entry name" value="Sulfatase"/>
    <property type="match status" value="1"/>
</dbReference>
<keyword evidence="2" id="KW-0479">Metal-binding</keyword>
<dbReference type="RefSeq" id="WP_028311840.1">
    <property type="nucleotide sequence ID" value="NZ_AXWS01000013.1"/>
</dbReference>
<dbReference type="CDD" id="cd16032">
    <property type="entry name" value="choline-sulfatase"/>
    <property type="match status" value="1"/>
</dbReference>
<dbReference type="GO" id="GO:0047753">
    <property type="term" value="F:choline-sulfatase activity"/>
    <property type="evidence" value="ECO:0007669"/>
    <property type="project" value="UniProtKB-EC"/>
</dbReference>
<dbReference type="InterPro" id="IPR017785">
    <property type="entry name" value="Choline-sulfatase"/>
</dbReference>
<feature type="domain" description="Sulfatase N-terminal" evidence="4">
    <location>
        <begin position="11"/>
        <end position="352"/>
    </location>
</feature>
<dbReference type="InterPro" id="IPR025863">
    <property type="entry name" value="Choline_sulf_C_dom"/>
</dbReference>
<organism evidence="6 7">
    <name type="scientific">Derxia gummosa DSM 723</name>
    <dbReference type="NCBI Taxonomy" id="1121388"/>
    <lineage>
        <taxon>Bacteria</taxon>
        <taxon>Pseudomonadati</taxon>
        <taxon>Pseudomonadota</taxon>
        <taxon>Betaproteobacteria</taxon>
        <taxon>Burkholderiales</taxon>
        <taxon>Alcaligenaceae</taxon>
        <taxon>Derxia</taxon>
    </lineage>
</organism>
<dbReference type="SUPFAM" id="SSF53649">
    <property type="entry name" value="Alkaline phosphatase-like"/>
    <property type="match status" value="1"/>
</dbReference>
<evidence type="ECO:0000256" key="3">
    <source>
        <dbReference type="ARBA" id="ARBA00022801"/>
    </source>
</evidence>
<dbReference type="PANTHER" id="PTHR45953:SF1">
    <property type="entry name" value="IDURONATE 2-SULFATASE"/>
    <property type="match status" value="1"/>
</dbReference>
<dbReference type="PROSITE" id="PS00149">
    <property type="entry name" value="SULFATASE_2"/>
    <property type="match status" value="1"/>
</dbReference>
<dbReference type="FunFam" id="3.40.720.10:FF:000032">
    <property type="entry name" value="Choline sulfatase"/>
    <property type="match status" value="1"/>
</dbReference>
<feature type="domain" description="Choline sulfatase enzyme C-terminal" evidence="5">
    <location>
        <begin position="452"/>
        <end position="503"/>
    </location>
</feature>
<reference evidence="7" key="1">
    <citation type="submission" date="2025-08" db="UniProtKB">
        <authorList>
            <consortium name="RefSeq"/>
        </authorList>
    </citation>
    <scope>IDENTIFICATION</scope>
</reference>
<evidence type="ECO:0000313" key="6">
    <source>
        <dbReference type="Proteomes" id="UP000675920"/>
    </source>
</evidence>
<gene>
    <name evidence="7" type="primary">betC</name>
</gene>
<dbReference type="AlphaFoldDB" id="A0A8B6X4D7"/>
<evidence type="ECO:0000259" key="5">
    <source>
        <dbReference type="Pfam" id="PF12411"/>
    </source>
</evidence>
<name>A0A8B6X4D7_9BURK</name>